<keyword evidence="1" id="KW-0808">Transferase</keyword>
<dbReference type="Proteomes" id="UP000541136">
    <property type="component" value="Unassembled WGS sequence"/>
</dbReference>
<comment type="caution">
    <text evidence="3">The sequence shown here is derived from an EMBL/GenBank/DDBJ whole genome shotgun (WGS) entry which is preliminary data.</text>
</comment>
<reference evidence="3 4" key="1">
    <citation type="submission" date="2020-08" db="EMBL/GenBank/DDBJ databases">
        <title>Genomic Encyclopedia of Type Strains, Phase IV (KMG-IV): sequencing the most valuable type-strain genomes for metagenomic binning, comparative biology and taxonomic classification.</title>
        <authorList>
            <person name="Goeker M."/>
        </authorList>
    </citation>
    <scope>NUCLEOTIDE SEQUENCE [LARGE SCALE GENOMIC DNA]</scope>
    <source>
        <strain evidence="3 4">DSM 12141</strain>
    </source>
</reference>
<evidence type="ECO:0000256" key="1">
    <source>
        <dbReference type="ARBA" id="ARBA00022679"/>
    </source>
</evidence>
<dbReference type="RefSeq" id="WP_084330449.1">
    <property type="nucleotide sequence ID" value="NZ_JACHIB010000001.1"/>
</dbReference>
<keyword evidence="2" id="KW-0749">Sporulation</keyword>
<dbReference type="Pfam" id="PF20085">
    <property type="entry name" value="TGL"/>
    <property type="match status" value="1"/>
</dbReference>
<proteinExistence type="predicted"/>
<dbReference type="AlphaFoldDB" id="A0A7W9TKC3"/>
<dbReference type="GO" id="GO:0030435">
    <property type="term" value="P:sporulation resulting in formation of a cellular spore"/>
    <property type="evidence" value="ECO:0007669"/>
    <property type="project" value="UniProtKB-KW"/>
</dbReference>
<evidence type="ECO:0000256" key="2">
    <source>
        <dbReference type="ARBA" id="ARBA00022969"/>
    </source>
</evidence>
<sequence>MNAIAGVRVRGPLAGAGTEGLPAWLSDGRWAAAVEERRGIDALGAYRDLRLARDAAARWAPDGDTADLARTLALQPDAHTADLEKEIFVALLLSPVRFDFPSAGELAAAVRVRRRIVQAARRTVLAFDTEQAERPECWSWTEETGFILRPGHELIPSLERTLWPDLSGRLFSFSCYRATEYVLLLALAQELAESHPAALAALQRQWRTRAIQSGAFHDVFLREYGSLRAPLPPRYYVPGDRLWFRNPDAASAEVEGYEGSWVFYLGSGRFTNFWKPGQPYTLVSKCVELYHWRDGLRRDGGRAWMDESVVEARVAESLADPAATSRILARMMRLRDPGGVYAEGGCIDASREALRSLLPGTWDLGLPSLAATA</sequence>
<dbReference type="EMBL" id="JACHIB010000001">
    <property type="protein sequence ID" value="MBB6082199.1"/>
    <property type="molecule type" value="Genomic_DNA"/>
</dbReference>
<accession>A0A7W9TKC3</accession>
<dbReference type="InterPro" id="IPR020916">
    <property type="entry name" value="Gln_gamma-glutamylTfrase_bac"/>
</dbReference>
<evidence type="ECO:0000313" key="3">
    <source>
        <dbReference type="EMBL" id="MBB6082199.1"/>
    </source>
</evidence>
<organism evidence="3 4">
    <name type="scientific">Castellaniella defragrans</name>
    <name type="common">Alcaligenes defragrans</name>
    <dbReference type="NCBI Taxonomy" id="75697"/>
    <lineage>
        <taxon>Bacteria</taxon>
        <taxon>Pseudomonadati</taxon>
        <taxon>Pseudomonadota</taxon>
        <taxon>Betaproteobacteria</taxon>
        <taxon>Burkholderiales</taxon>
        <taxon>Alcaligenaceae</taxon>
        <taxon>Castellaniella</taxon>
    </lineage>
</organism>
<evidence type="ECO:0000313" key="4">
    <source>
        <dbReference type="Proteomes" id="UP000541136"/>
    </source>
</evidence>
<protein>
    <submittedName>
        <fullName evidence="3">Uncharacterized protein</fullName>
    </submittedName>
</protein>
<dbReference type="GO" id="GO:0003810">
    <property type="term" value="F:protein-glutamine gamma-glutamyltransferase activity"/>
    <property type="evidence" value="ECO:0007669"/>
    <property type="project" value="InterPro"/>
</dbReference>
<name>A0A7W9TKC3_CASDE</name>
<gene>
    <name evidence="3" type="ORF">HNR28_000217</name>
</gene>